<dbReference type="InterPro" id="IPR036465">
    <property type="entry name" value="vWFA_dom_sf"/>
</dbReference>
<dbReference type="CDD" id="cd01450">
    <property type="entry name" value="vWFA_subfamily_ECM"/>
    <property type="match status" value="1"/>
</dbReference>
<sequence>IIELIIIIELLNSFWFKDGKFRCHKKIDLAILVDCSASVTEDQFAASKEFASKLVKHFDISKKRANVAAISFSQYVHTKKDFKDDTSRESVLKAIDGLFYEGSLTRLDFALETLQGRTFNKAYGARAPSKDVKRAVVAITDGFSTRGFEYTKELTDQLKHSRVKFFSVGTSKRVNKPELDEMSSGQVDIHKLIVGVKNRSFTKAQVERLAKDICE</sequence>
<evidence type="ECO:0000259" key="1">
    <source>
        <dbReference type="PROSITE" id="PS50234"/>
    </source>
</evidence>
<dbReference type="SMART" id="SM00327">
    <property type="entry name" value="VWA"/>
    <property type="match status" value="1"/>
</dbReference>
<dbReference type="Proteomes" id="UP001159405">
    <property type="component" value="Unassembled WGS sequence"/>
</dbReference>
<dbReference type="InterPro" id="IPR002035">
    <property type="entry name" value="VWF_A"/>
</dbReference>
<dbReference type="Gene3D" id="3.40.50.410">
    <property type="entry name" value="von Willebrand factor, type A domain"/>
    <property type="match status" value="1"/>
</dbReference>
<proteinExistence type="predicted"/>
<name>A0ABN8QKP4_9CNID</name>
<dbReference type="PANTHER" id="PTHR24020">
    <property type="entry name" value="COLLAGEN ALPHA"/>
    <property type="match status" value="1"/>
</dbReference>
<dbReference type="PANTHER" id="PTHR24020:SF20">
    <property type="entry name" value="PH DOMAIN-CONTAINING PROTEIN"/>
    <property type="match status" value="1"/>
</dbReference>
<keyword evidence="3" id="KW-1185">Reference proteome</keyword>
<protein>
    <recommendedName>
        <fullName evidence="1">VWFA domain-containing protein</fullName>
    </recommendedName>
</protein>
<dbReference type="EMBL" id="CALNXK010000135">
    <property type="protein sequence ID" value="CAH3165990.1"/>
    <property type="molecule type" value="Genomic_DNA"/>
</dbReference>
<dbReference type="InterPro" id="IPR050525">
    <property type="entry name" value="ECM_Assembly_Org"/>
</dbReference>
<feature type="domain" description="VWFA" evidence="1">
    <location>
        <begin position="28"/>
        <end position="215"/>
    </location>
</feature>
<dbReference type="PROSITE" id="PS50234">
    <property type="entry name" value="VWFA"/>
    <property type="match status" value="1"/>
</dbReference>
<evidence type="ECO:0000313" key="3">
    <source>
        <dbReference type="Proteomes" id="UP001159405"/>
    </source>
</evidence>
<gene>
    <name evidence="2" type="ORF">PLOB_00007411</name>
</gene>
<dbReference type="Pfam" id="PF00092">
    <property type="entry name" value="VWA"/>
    <property type="match status" value="1"/>
</dbReference>
<feature type="non-terminal residue" evidence="2">
    <location>
        <position position="1"/>
    </location>
</feature>
<organism evidence="2 3">
    <name type="scientific">Porites lobata</name>
    <dbReference type="NCBI Taxonomy" id="104759"/>
    <lineage>
        <taxon>Eukaryota</taxon>
        <taxon>Metazoa</taxon>
        <taxon>Cnidaria</taxon>
        <taxon>Anthozoa</taxon>
        <taxon>Hexacorallia</taxon>
        <taxon>Scleractinia</taxon>
        <taxon>Fungiina</taxon>
        <taxon>Poritidae</taxon>
        <taxon>Porites</taxon>
    </lineage>
</organism>
<evidence type="ECO:0000313" key="2">
    <source>
        <dbReference type="EMBL" id="CAH3165990.1"/>
    </source>
</evidence>
<comment type="caution">
    <text evidence="2">The sequence shown here is derived from an EMBL/GenBank/DDBJ whole genome shotgun (WGS) entry which is preliminary data.</text>
</comment>
<accession>A0ABN8QKP4</accession>
<dbReference type="SUPFAM" id="SSF53300">
    <property type="entry name" value="vWA-like"/>
    <property type="match status" value="1"/>
</dbReference>
<reference evidence="2 3" key="1">
    <citation type="submission" date="2022-05" db="EMBL/GenBank/DDBJ databases">
        <authorList>
            <consortium name="Genoscope - CEA"/>
            <person name="William W."/>
        </authorList>
    </citation>
    <scope>NUCLEOTIDE SEQUENCE [LARGE SCALE GENOMIC DNA]</scope>
</reference>